<feature type="domain" description="Phage tail tape measure protein" evidence="3">
    <location>
        <begin position="89"/>
        <end position="294"/>
    </location>
</feature>
<sequence>MAGFELKALITAKDRLSPQLTRLQKKIHTFRKNLTQASRGALGITAGLTAGATVALRAFARQEDAATGLKVAMMQAQGQVGAHFDKMNQLALTLGDTLPGTTADFQQMMQMLVRQGISAERILNGVGQASAYLAVQLNKTPEAAAEFAAKLQDATGTTAKDLMGLFDTIQRAFYLGVDDTNLLSFFTKTSSVLKMVHQDGLKAAQGLAPISVMMDQMGMKGESAGNAVRKMIQSGLDLKKVRRMNHKLQRLRIKLDFTDGRGGFGGLDTLFTQLDKLKQLTDVQRSVVIKGIFGEDAETGQVVNALLDKGRSGYDEIVQKMRVQASLNQRVTAQLGTLKNLWEAMTGTATNGLASIGAVFSGDITPLIEGLGDLSARFNTWVQTHPHVIRSLVGMVAGFTAVKLAILGVNLALKLTAAALAMSPIGRLLTGIGLAAGIIIANWRPVRGFFASLWQNLAQWASGSFETIKNLWAAFHPLAWLKERCDPMVDYLNSLWDKIRPCLEPLLSGLDRIQAWTGQGWDWITGPSTPPLPPVSAPWLSTSPLIQPSFQRDAPGELTVSFHNAPPGMTVQPAGTPPSWLSYDVGYNRFARR</sequence>
<dbReference type="AlphaFoldDB" id="A0AAC9VJR4"/>
<organism evidence="4 5">
    <name type="scientific">Candidatus Williamhamiltonella defendens</name>
    <dbReference type="NCBI Taxonomy" id="138072"/>
    <lineage>
        <taxon>Bacteria</taxon>
        <taxon>Pseudomonadati</taxon>
        <taxon>Pseudomonadota</taxon>
        <taxon>Gammaproteobacteria</taxon>
        <taxon>Enterobacterales</taxon>
        <taxon>Enterobacteriaceae</taxon>
        <taxon>aphid secondary symbionts</taxon>
        <taxon>Candidatus Williamhamiltonella</taxon>
    </lineage>
</organism>
<accession>A0AAC9VJR4</accession>
<dbReference type="Pfam" id="PF10145">
    <property type="entry name" value="PhageMin_Tail"/>
    <property type="match status" value="1"/>
</dbReference>
<dbReference type="NCBIfam" id="TIGR01760">
    <property type="entry name" value="tape_meas_TP901"/>
    <property type="match status" value="1"/>
</dbReference>
<dbReference type="PANTHER" id="PTHR37813">
    <property type="entry name" value="FELS-2 PROPHAGE PROTEIN"/>
    <property type="match status" value="1"/>
</dbReference>
<evidence type="ECO:0000259" key="3">
    <source>
        <dbReference type="Pfam" id="PF10145"/>
    </source>
</evidence>
<protein>
    <submittedName>
        <fullName evidence="4">Phage tail tape measure protein</fullName>
    </submittedName>
</protein>
<proteinExistence type="predicted"/>
<evidence type="ECO:0000313" key="5">
    <source>
        <dbReference type="Proteomes" id="UP000792865"/>
    </source>
</evidence>
<evidence type="ECO:0000256" key="1">
    <source>
        <dbReference type="ARBA" id="ARBA00022612"/>
    </source>
</evidence>
<keyword evidence="2" id="KW-0472">Membrane</keyword>
<gene>
    <name evidence="4" type="ORF">CJJ18_02400</name>
</gene>
<evidence type="ECO:0000313" key="4">
    <source>
        <dbReference type="EMBL" id="ASV33130.1"/>
    </source>
</evidence>
<dbReference type="EMBL" id="CP022932">
    <property type="protein sequence ID" value="ASV33130.1"/>
    <property type="molecule type" value="Genomic_DNA"/>
</dbReference>
<name>A0AAC9VJR4_9ENTR</name>
<evidence type="ECO:0000256" key="2">
    <source>
        <dbReference type="SAM" id="Phobius"/>
    </source>
</evidence>
<feature type="transmembrane region" description="Helical" evidence="2">
    <location>
        <begin position="392"/>
        <end position="413"/>
    </location>
</feature>
<keyword evidence="2" id="KW-0812">Transmembrane</keyword>
<keyword evidence="1" id="KW-1188">Viral release from host cell</keyword>
<keyword evidence="2" id="KW-1133">Transmembrane helix</keyword>
<dbReference type="InterPro" id="IPR010090">
    <property type="entry name" value="Phage_tape_meas"/>
</dbReference>
<reference evidence="4" key="1">
    <citation type="submission" date="2017-08" db="EMBL/GenBank/DDBJ databases">
        <title>Genome sequence of Candidatus Hamiltonella defensa from Acyrthosiphon pisum strain MI47.</title>
        <authorList>
            <person name="Patel V.A."/>
            <person name="Chevignon G."/>
            <person name="Russell J.A."/>
            <person name="Oliver K.M."/>
        </authorList>
    </citation>
    <scope>NUCLEOTIDE SEQUENCE</scope>
    <source>
        <strain evidence="4">MI47</strain>
    </source>
</reference>
<feature type="transmembrane region" description="Helical" evidence="2">
    <location>
        <begin position="425"/>
        <end position="443"/>
    </location>
</feature>
<dbReference type="Proteomes" id="UP000792865">
    <property type="component" value="Chromosome"/>
</dbReference>
<dbReference type="PANTHER" id="PTHR37813:SF1">
    <property type="entry name" value="FELS-2 PROPHAGE PROTEIN"/>
    <property type="match status" value="1"/>
</dbReference>